<evidence type="ECO:0000256" key="10">
    <source>
        <dbReference type="PIRSR" id="PIRSR000463-1"/>
    </source>
</evidence>
<dbReference type="InterPro" id="IPR017853">
    <property type="entry name" value="GH"/>
</dbReference>
<feature type="compositionally biased region" description="Low complexity" evidence="11">
    <location>
        <begin position="39"/>
        <end position="66"/>
    </location>
</feature>
<dbReference type="EMBL" id="JACBZH010000001">
    <property type="protein sequence ID" value="NYH89129.1"/>
    <property type="molecule type" value="Genomic_DNA"/>
</dbReference>
<keyword evidence="14" id="KW-1185">Reference proteome</keyword>
<evidence type="ECO:0000256" key="5">
    <source>
        <dbReference type="ARBA" id="ARBA00022676"/>
    </source>
</evidence>
<dbReference type="Gene3D" id="2.60.40.10">
    <property type="entry name" value="Immunoglobulins"/>
    <property type="match status" value="2"/>
</dbReference>
<dbReference type="Gene3D" id="3.20.20.80">
    <property type="entry name" value="Glycosidases"/>
    <property type="match status" value="1"/>
</dbReference>
<evidence type="ECO:0000313" key="14">
    <source>
        <dbReference type="Proteomes" id="UP000579605"/>
    </source>
</evidence>
<evidence type="ECO:0000256" key="8">
    <source>
        <dbReference type="ARBA" id="ARBA00023277"/>
    </source>
</evidence>
<evidence type="ECO:0000256" key="2">
    <source>
        <dbReference type="ARBA" id="ARBA00004964"/>
    </source>
</evidence>
<keyword evidence="7 9" id="KW-0320">Glycogen biosynthesis</keyword>
<dbReference type="GO" id="GO:0003844">
    <property type="term" value="F:1,4-alpha-glucan branching enzyme activity"/>
    <property type="evidence" value="ECO:0007669"/>
    <property type="project" value="UniProtKB-UniRule"/>
</dbReference>
<dbReference type="InterPro" id="IPR013780">
    <property type="entry name" value="Glyco_hydro_b"/>
</dbReference>
<dbReference type="Pfam" id="PF02806">
    <property type="entry name" value="Alpha-amylase_C"/>
    <property type="match status" value="1"/>
</dbReference>
<dbReference type="SUPFAM" id="SSF51011">
    <property type="entry name" value="Glycosyl hydrolase domain"/>
    <property type="match status" value="1"/>
</dbReference>
<dbReference type="Pfam" id="PF02922">
    <property type="entry name" value="CBM_48"/>
    <property type="match status" value="1"/>
</dbReference>
<comment type="similarity">
    <text evidence="3 9">Belongs to the glycosyl hydrolase 13 family. GlgB subfamily.</text>
</comment>
<protein>
    <recommendedName>
        <fullName evidence="9">1,4-alpha-glucan branching enzyme GlgB</fullName>
        <ecNumber evidence="9">2.4.1.18</ecNumber>
    </recommendedName>
    <alternativeName>
        <fullName evidence="9">1,4-alpha-D-glucan:1,4-alpha-D-glucan 6-glucosyl-transferase</fullName>
    </alternativeName>
    <alternativeName>
        <fullName evidence="9">Alpha-(1-&gt;4)-glucan branching enzyme</fullName>
    </alternativeName>
    <alternativeName>
        <fullName evidence="9">Glycogen branching enzyme</fullName>
        <shortName evidence="9">BE</shortName>
    </alternativeName>
</protein>
<dbReference type="FunFam" id="2.60.40.10:FF:000169">
    <property type="entry name" value="1,4-alpha-glucan branching enzyme GlgB"/>
    <property type="match status" value="1"/>
</dbReference>
<comment type="pathway">
    <text evidence="2 9">Glycan biosynthesis; glycogen biosynthesis.</text>
</comment>
<dbReference type="GO" id="GO:0005829">
    <property type="term" value="C:cytosol"/>
    <property type="evidence" value="ECO:0007669"/>
    <property type="project" value="TreeGrafter"/>
</dbReference>
<dbReference type="CDD" id="cd02855">
    <property type="entry name" value="E_set_GBE_prok_N"/>
    <property type="match status" value="1"/>
</dbReference>
<gene>
    <name evidence="9" type="primary">glgB</name>
    <name evidence="13" type="ORF">F4554_001767</name>
</gene>
<dbReference type="SUPFAM" id="SSF51445">
    <property type="entry name" value="(Trans)glycosidases"/>
    <property type="match status" value="1"/>
</dbReference>
<dbReference type="Proteomes" id="UP000579605">
    <property type="component" value="Unassembled WGS sequence"/>
</dbReference>
<dbReference type="InterPro" id="IPR054169">
    <property type="entry name" value="GlgB_N"/>
</dbReference>
<comment type="function">
    <text evidence="9">Catalyzes the formation of the alpha-1,6-glucosidic linkages in glycogen by scission of a 1,4-alpha-linked oligosaccharide from growing alpha-1,4-glucan chains and the subsequent attachment of the oligosaccharide to the alpha-1,6 position.</text>
</comment>
<comment type="subunit">
    <text evidence="9">Monomer.</text>
</comment>
<keyword evidence="5 9" id="KW-0328">Glycosyltransferase</keyword>
<name>A0A852ZHP5_9ACTN</name>
<dbReference type="InterPro" id="IPR013783">
    <property type="entry name" value="Ig-like_fold"/>
</dbReference>
<feature type="domain" description="Glycosyl hydrolase family 13 catalytic" evidence="12">
    <location>
        <begin position="327"/>
        <end position="676"/>
    </location>
</feature>
<dbReference type="Pfam" id="PF00128">
    <property type="entry name" value="Alpha-amylase"/>
    <property type="match status" value="1"/>
</dbReference>
<dbReference type="NCBIfam" id="NF008967">
    <property type="entry name" value="PRK12313.1"/>
    <property type="match status" value="1"/>
</dbReference>
<dbReference type="InterPro" id="IPR006407">
    <property type="entry name" value="GlgB"/>
</dbReference>
<dbReference type="PANTHER" id="PTHR43651">
    <property type="entry name" value="1,4-ALPHA-GLUCAN-BRANCHING ENZYME"/>
    <property type="match status" value="1"/>
</dbReference>
<evidence type="ECO:0000259" key="12">
    <source>
        <dbReference type="SMART" id="SM00642"/>
    </source>
</evidence>
<dbReference type="InterPro" id="IPR006047">
    <property type="entry name" value="GH13_cat_dom"/>
</dbReference>
<feature type="compositionally biased region" description="Basic residues" evidence="11">
    <location>
        <begin position="17"/>
        <end position="26"/>
    </location>
</feature>
<reference evidence="13 14" key="1">
    <citation type="submission" date="2020-07" db="EMBL/GenBank/DDBJ databases">
        <title>Sequencing the genomes of 1000 actinobacteria strains.</title>
        <authorList>
            <person name="Klenk H.-P."/>
        </authorList>
    </citation>
    <scope>NUCLEOTIDE SEQUENCE [LARGE SCALE GENOMIC DNA]</scope>
    <source>
        <strain evidence="13 14">DSM 18448</strain>
    </source>
</reference>
<dbReference type="AlphaFoldDB" id="A0A852ZHP5"/>
<dbReference type="InterPro" id="IPR004193">
    <property type="entry name" value="Glyco_hydro_13_N"/>
</dbReference>
<dbReference type="UniPathway" id="UPA00164"/>
<proteinExistence type="inferred from homology"/>
<feature type="region of interest" description="Disordered" evidence="11">
    <location>
        <begin position="1"/>
        <end position="85"/>
    </location>
</feature>
<dbReference type="InterPro" id="IPR037439">
    <property type="entry name" value="Branching_enzy"/>
</dbReference>
<keyword evidence="6 9" id="KW-0808">Transferase</keyword>
<sequence length="813" mass="90406">MSDHRTTPEPSNGSAPKRSKGVSTRHRSGDAEQTQQTGAAQPSAGRPSQPSSGQPSQPSTGQPSTGRTLGRDTPNGGGRPKVDPAEIDRLVDGDHHAPHTILGPHVHQGEVTLRVLRPMAEQVVARVGDQRIELEHEHNGVWVGTLPGSEVTDYRLEVGYPHGVTVPADDPYRFLPTLGEVDLHLIGEGRHENLWQVLGAHVRSYETPSGTVTGTSFAVWAPNARGVRVVGDFNGWDGRPHPMRSLGSSGVWELFVPDVGDGTIYRYEILGRDGVRRQKSDPMAFRTEVPPANASVVHTSQYTWGDEEWLARRAATEQYAAPMSTYEVHLGSWRRGRSYHELADELVAYVVEMGFTHVELLPVMEHPFGGSWGYQVSSYFAPTARLGDPDGFRALVDALHQAGIGVILDWVPAHFPKDDWALARFDGTPLYEHADPRRGEHPDWGTLIFDFGRREVRNFLVANALYWLEEFHVDGLRVDAVASMLYLDYSRAEGQWTPNEYGGRENLEAVSFLQEVNSACYRRVPGITTIAEESTSWPGVTRPVHLGGLGFGFKWNMGWMHDSLDYLSREPIYRSFHHHQMTFSLVYSHSENFVLPLSHDEVVHGKGSLLTKMPGDRWQQLANLRAYLAFMWAHPGKQLLFMGGELAQPQEWAESRELDWWLLDFPEHKGVRSLVRDLNAVYADAPELWATDHLPEAFAWIDANDAGNNVFSFLRYGPKGSVLACVANFAGVPHHNYRLGLPAAGRWREIVNTDAHSYTGSGVGNLGAVEALPVTWHGQPASATLTLPPLGTLWLRFDPEAVQPSEERPANSW</sequence>
<dbReference type="FunFam" id="2.60.40.1180:FF:000002">
    <property type="entry name" value="1,4-alpha-glucan branching enzyme GlgB"/>
    <property type="match status" value="1"/>
</dbReference>
<dbReference type="FunFam" id="3.20.20.80:FF:000003">
    <property type="entry name" value="1,4-alpha-glucan branching enzyme GlgB"/>
    <property type="match status" value="1"/>
</dbReference>
<dbReference type="PANTHER" id="PTHR43651:SF3">
    <property type="entry name" value="1,4-ALPHA-GLUCAN-BRANCHING ENZYME"/>
    <property type="match status" value="1"/>
</dbReference>
<evidence type="ECO:0000256" key="3">
    <source>
        <dbReference type="ARBA" id="ARBA00009000"/>
    </source>
</evidence>
<dbReference type="HAMAP" id="MF_00685">
    <property type="entry name" value="GlgB"/>
    <property type="match status" value="1"/>
</dbReference>
<dbReference type="InterPro" id="IPR006048">
    <property type="entry name" value="A-amylase/branching_C"/>
</dbReference>
<dbReference type="SUPFAM" id="SSF81296">
    <property type="entry name" value="E set domains"/>
    <property type="match status" value="2"/>
</dbReference>
<feature type="active site" description="Nucleophile" evidence="9 10">
    <location>
        <position position="479"/>
    </location>
</feature>
<comment type="caution">
    <text evidence="13">The sequence shown here is derived from an EMBL/GenBank/DDBJ whole genome shotgun (WGS) entry which is preliminary data.</text>
</comment>
<feature type="active site" description="Proton donor" evidence="9 10">
    <location>
        <position position="532"/>
    </location>
</feature>
<comment type="catalytic activity">
    <reaction evidence="1 9">
        <text>Transfers a segment of a (1-&gt;4)-alpha-D-glucan chain to a primary hydroxy group in a similar glucan chain.</text>
        <dbReference type="EC" id="2.4.1.18"/>
    </reaction>
</comment>
<organism evidence="13 14">
    <name type="scientific">Actinopolymorpha rutila</name>
    <dbReference type="NCBI Taxonomy" id="446787"/>
    <lineage>
        <taxon>Bacteria</taxon>
        <taxon>Bacillati</taxon>
        <taxon>Actinomycetota</taxon>
        <taxon>Actinomycetes</taxon>
        <taxon>Propionibacteriales</taxon>
        <taxon>Actinopolymorphaceae</taxon>
        <taxon>Actinopolymorpha</taxon>
    </lineage>
</organism>
<dbReference type="NCBIfam" id="TIGR01515">
    <property type="entry name" value="branching_enzym"/>
    <property type="match status" value="1"/>
</dbReference>
<dbReference type="Pfam" id="PF22019">
    <property type="entry name" value="GlgB_N"/>
    <property type="match status" value="1"/>
</dbReference>
<dbReference type="SMART" id="SM00642">
    <property type="entry name" value="Aamy"/>
    <property type="match status" value="1"/>
</dbReference>
<evidence type="ECO:0000256" key="7">
    <source>
        <dbReference type="ARBA" id="ARBA00023056"/>
    </source>
</evidence>
<dbReference type="EC" id="2.4.1.18" evidence="9"/>
<accession>A0A852ZHP5</accession>
<dbReference type="CDD" id="cd11322">
    <property type="entry name" value="AmyAc_Glg_BE"/>
    <property type="match status" value="1"/>
</dbReference>
<evidence type="ECO:0000256" key="4">
    <source>
        <dbReference type="ARBA" id="ARBA00022600"/>
    </source>
</evidence>
<evidence type="ECO:0000256" key="9">
    <source>
        <dbReference type="HAMAP-Rule" id="MF_00685"/>
    </source>
</evidence>
<evidence type="ECO:0000313" key="13">
    <source>
        <dbReference type="EMBL" id="NYH89129.1"/>
    </source>
</evidence>
<dbReference type="GO" id="GO:0004553">
    <property type="term" value="F:hydrolase activity, hydrolyzing O-glycosyl compounds"/>
    <property type="evidence" value="ECO:0007669"/>
    <property type="project" value="InterPro"/>
</dbReference>
<dbReference type="GO" id="GO:0043169">
    <property type="term" value="F:cation binding"/>
    <property type="evidence" value="ECO:0007669"/>
    <property type="project" value="InterPro"/>
</dbReference>
<dbReference type="GO" id="GO:0005978">
    <property type="term" value="P:glycogen biosynthetic process"/>
    <property type="evidence" value="ECO:0007669"/>
    <property type="project" value="UniProtKB-UniRule"/>
</dbReference>
<dbReference type="InterPro" id="IPR044143">
    <property type="entry name" value="GlgB_N_E_set_prok"/>
</dbReference>
<dbReference type="NCBIfam" id="NF003811">
    <property type="entry name" value="PRK05402.1"/>
    <property type="match status" value="1"/>
</dbReference>
<keyword evidence="8 9" id="KW-0119">Carbohydrate metabolism</keyword>
<evidence type="ECO:0000256" key="11">
    <source>
        <dbReference type="SAM" id="MobiDB-lite"/>
    </source>
</evidence>
<dbReference type="PIRSF" id="PIRSF000463">
    <property type="entry name" value="GlgB"/>
    <property type="match status" value="1"/>
</dbReference>
<dbReference type="Gene3D" id="2.60.40.1180">
    <property type="entry name" value="Golgi alpha-mannosidase II"/>
    <property type="match status" value="1"/>
</dbReference>
<dbReference type="InterPro" id="IPR014756">
    <property type="entry name" value="Ig_E-set"/>
</dbReference>
<evidence type="ECO:0000256" key="6">
    <source>
        <dbReference type="ARBA" id="ARBA00022679"/>
    </source>
</evidence>
<evidence type="ECO:0000256" key="1">
    <source>
        <dbReference type="ARBA" id="ARBA00000826"/>
    </source>
</evidence>
<keyword evidence="4 9" id="KW-0321">Glycogen metabolism</keyword>